<dbReference type="RefSeq" id="WP_244702554.1">
    <property type="nucleotide sequence ID" value="NZ_BAAADN010000017.1"/>
</dbReference>
<evidence type="ECO:0008006" key="6">
    <source>
        <dbReference type="Google" id="ProtNLM"/>
    </source>
</evidence>
<feature type="compositionally biased region" description="Basic and acidic residues" evidence="1">
    <location>
        <begin position="56"/>
        <end position="78"/>
    </location>
</feature>
<evidence type="ECO:0000313" key="4">
    <source>
        <dbReference type="Proteomes" id="UP000830542"/>
    </source>
</evidence>
<organism evidence="2 5">
    <name type="scientific">Halococcus dombrowskii</name>
    <dbReference type="NCBI Taxonomy" id="179637"/>
    <lineage>
        <taxon>Archaea</taxon>
        <taxon>Methanobacteriati</taxon>
        <taxon>Methanobacteriota</taxon>
        <taxon>Stenosarchaea group</taxon>
        <taxon>Halobacteria</taxon>
        <taxon>Halobacteriales</taxon>
        <taxon>Halococcaceae</taxon>
        <taxon>Halococcus</taxon>
    </lineage>
</organism>
<reference evidence="2" key="3">
    <citation type="submission" date="2023-12" db="EMBL/GenBank/DDBJ databases">
        <authorList>
            <person name="Sun Q."/>
            <person name="Inoue M."/>
        </authorList>
    </citation>
    <scope>NUCLEOTIDE SEQUENCE</scope>
    <source>
        <strain evidence="2">JCM 12289</strain>
    </source>
</reference>
<dbReference type="AlphaFoldDB" id="A0AAV3SEA5"/>
<dbReference type="Proteomes" id="UP000830542">
    <property type="component" value="Chromosome"/>
</dbReference>
<evidence type="ECO:0000256" key="1">
    <source>
        <dbReference type="SAM" id="MobiDB-lite"/>
    </source>
</evidence>
<gene>
    <name evidence="2" type="ORF">GCM10008985_09600</name>
    <name evidence="3" type="ORF">MUK72_00310</name>
</gene>
<dbReference type="EMBL" id="BAAADN010000017">
    <property type="protein sequence ID" value="GAA0455779.1"/>
    <property type="molecule type" value="Genomic_DNA"/>
</dbReference>
<feature type="region of interest" description="Disordered" evidence="1">
    <location>
        <begin position="1"/>
        <end position="22"/>
    </location>
</feature>
<dbReference type="EMBL" id="CP095005">
    <property type="protein sequence ID" value="UOO95183.1"/>
    <property type="molecule type" value="Genomic_DNA"/>
</dbReference>
<evidence type="ECO:0000313" key="5">
    <source>
        <dbReference type="Proteomes" id="UP001500962"/>
    </source>
</evidence>
<evidence type="ECO:0000313" key="3">
    <source>
        <dbReference type="EMBL" id="UOO95183.1"/>
    </source>
</evidence>
<protein>
    <recommendedName>
        <fullName evidence="6">Halobacterial output domain-containing protein</fullName>
    </recommendedName>
</protein>
<accession>A0AAV3SEA5</accession>
<dbReference type="GeneID" id="71760244"/>
<evidence type="ECO:0000313" key="2">
    <source>
        <dbReference type="EMBL" id="GAA0455779.1"/>
    </source>
</evidence>
<dbReference type="Proteomes" id="UP001500962">
    <property type="component" value="Unassembled WGS sequence"/>
</dbReference>
<sequence>MSSDPPSDRDRDRDASTTATRERVVLLAEHDPITVLETLPRTVFPVSARIELGRTVGDDKPYSDHDRGTLPVEPRRPEPVPYIPETTVYFTNPAERAPADRTAWTPQECADELAHLLDHFEASTNTDPERLRLRGLCLAELPAQYLTMDDGHHVASPMLYEENGPITLTYFRHDLSLAAHDVREELDDALPGRTRSPLQLVRLDELTAKPARHGEGTTGKASRCRYYTEAEAEAANDLSRTPAVWQLERTMTAHGSARPLDTILTQLDDFCPAVADSPLTKEVTFTGETGTQERFYADDILAE</sequence>
<feature type="region of interest" description="Disordered" evidence="1">
    <location>
        <begin position="55"/>
        <end position="83"/>
    </location>
</feature>
<name>A0AAV3SEA5_HALDO</name>
<proteinExistence type="predicted"/>
<dbReference type="KEGG" id="hdo:MUK72_00310"/>
<keyword evidence="4" id="KW-1185">Reference proteome</keyword>
<reference evidence="2" key="1">
    <citation type="journal article" date="2014" name="Int. J. Syst. Evol. Microbiol.">
        <title>Complete genome sequence of Corynebacterium casei LMG S-19264T (=DSM 44701T), isolated from a smear-ripened cheese.</title>
        <authorList>
            <consortium name="US DOE Joint Genome Institute (JGI-PGF)"/>
            <person name="Walter F."/>
            <person name="Albersmeier A."/>
            <person name="Kalinowski J."/>
            <person name="Ruckert C."/>
        </authorList>
    </citation>
    <scope>NUCLEOTIDE SEQUENCE</scope>
    <source>
        <strain evidence="2">JCM 12289</strain>
    </source>
</reference>
<reference evidence="3" key="2">
    <citation type="submission" date="2022-04" db="EMBL/GenBank/DDBJ databases">
        <title>Sequencing and genomic assembly of Halococcus dombrowskii.</title>
        <authorList>
            <person name="Lim S.W."/>
            <person name="MacLea K.S."/>
        </authorList>
    </citation>
    <scope>NUCLEOTIDE SEQUENCE</scope>
    <source>
        <strain evidence="3">H4</strain>
    </source>
</reference>